<comment type="caution">
    <text evidence="9">The sequence shown here is derived from an EMBL/GenBank/DDBJ whole genome shotgun (WGS) entry which is preliminary data.</text>
</comment>
<dbReference type="PANTHER" id="PTHR43806">
    <property type="entry name" value="PEPTIDASE S8"/>
    <property type="match status" value="1"/>
</dbReference>
<evidence type="ECO:0000256" key="2">
    <source>
        <dbReference type="ARBA" id="ARBA00022670"/>
    </source>
</evidence>
<dbReference type="SUPFAM" id="SSF54897">
    <property type="entry name" value="Protease propeptides/inhibitors"/>
    <property type="match status" value="1"/>
</dbReference>
<dbReference type="PROSITE" id="PS51892">
    <property type="entry name" value="SUBTILASE"/>
    <property type="match status" value="1"/>
</dbReference>
<dbReference type="CDD" id="cd04077">
    <property type="entry name" value="Peptidases_S8_PCSK9_ProteinaseK_like"/>
    <property type="match status" value="1"/>
</dbReference>
<dbReference type="InterPro" id="IPR036852">
    <property type="entry name" value="Peptidase_S8/S53_dom_sf"/>
</dbReference>
<evidence type="ECO:0000256" key="5">
    <source>
        <dbReference type="PROSITE-ProRule" id="PRU01240"/>
    </source>
</evidence>
<dbReference type="HOGENOM" id="CLU_011263_1_4_1"/>
<evidence type="ECO:0000256" key="1">
    <source>
        <dbReference type="ARBA" id="ARBA00011073"/>
    </source>
</evidence>
<dbReference type="PROSITE" id="PS00137">
    <property type="entry name" value="SUBTILASE_HIS"/>
    <property type="match status" value="1"/>
</dbReference>
<dbReference type="InterPro" id="IPR023827">
    <property type="entry name" value="Peptidase_S8_Asp-AS"/>
</dbReference>
<dbReference type="PROSITE" id="PS00136">
    <property type="entry name" value="SUBTILASE_ASP"/>
    <property type="match status" value="1"/>
</dbReference>
<feature type="signal peptide" evidence="7">
    <location>
        <begin position="1"/>
        <end position="18"/>
    </location>
</feature>
<dbReference type="OrthoDB" id="19448at2759"/>
<evidence type="ECO:0000256" key="3">
    <source>
        <dbReference type="ARBA" id="ARBA00022801"/>
    </source>
</evidence>
<dbReference type="Gene3D" id="3.30.70.80">
    <property type="entry name" value="Peptidase S8 propeptide/proteinase inhibitor I9"/>
    <property type="match status" value="1"/>
</dbReference>
<dbReference type="InterPro" id="IPR000209">
    <property type="entry name" value="Peptidase_S8/S53_dom"/>
</dbReference>
<dbReference type="InterPro" id="IPR050131">
    <property type="entry name" value="Peptidase_S8_subtilisin-like"/>
</dbReference>
<evidence type="ECO:0000259" key="8">
    <source>
        <dbReference type="Pfam" id="PF00082"/>
    </source>
</evidence>
<feature type="active site" description="Charge relay system" evidence="5">
    <location>
        <position position="350"/>
    </location>
</feature>
<reference evidence="9 10" key="1">
    <citation type="journal article" date="2011" name="PLoS Pathog.">
        <title>Endophytic Life Strategies Decoded by Genome and Transcriptome Analyses of the Mutualistic Root Symbiont Piriformospora indica.</title>
        <authorList>
            <person name="Zuccaro A."/>
            <person name="Lahrmann U."/>
            <person name="Guldener U."/>
            <person name="Langen G."/>
            <person name="Pfiffi S."/>
            <person name="Biedenkopf D."/>
            <person name="Wong P."/>
            <person name="Samans B."/>
            <person name="Grimm C."/>
            <person name="Basiewicz M."/>
            <person name="Murat C."/>
            <person name="Martin F."/>
            <person name="Kogel K.H."/>
        </authorList>
    </citation>
    <scope>NUCLEOTIDE SEQUENCE [LARGE SCALE GENOMIC DNA]</scope>
    <source>
        <strain evidence="9 10">DSM 11827</strain>
    </source>
</reference>
<dbReference type="InterPro" id="IPR023828">
    <property type="entry name" value="Peptidase_S8_Ser-AS"/>
</dbReference>
<name>G4TFH4_SERID</name>
<keyword evidence="4 5" id="KW-0720">Serine protease</keyword>
<dbReference type="PROSITE" id="PS00138">
    <property type="entry name" value="SUBTILASE_SER"/>
    <property type="match status" value="1"/>
</dbReference>
<evidence type="ECO:0000313" key="10">
    <source>
        <dbReference type="Proteomes" id="UP000007148"/>
    </source>
</evidence>
<gene>
    <name evidence="9" type="ORF">PIIN_04017</name>
</gene>
<dbReference type="FunFam" id="3.40.50.200:FF:000007">
    <property type="entry name" value="Subtilisin-like serine protease"/>
    <property type="match status" value="1"/>
</dbReference>
<dbReference type="eggNOG" id="KOG1153">
    <property type="taxonomic scope" value="Eukaryota"/>
</dbReference>
<dbReference type="GO" id="GO:0006508">
    <property type="term" value="P:proteolysis"/>
    <property type="evidence" value="ECO:0007669"/>
    <property type="project" value="UniProtKB-KW"/>
</dbReference>
<feature type="active site" description="Charge relay system" evidence="5">
    <location>
        <position position="195"/>
    </location>
</feature>
<dbReference type="GO" id="GO:0004252">
    <property type="term" value="F:serine-type endopeptidase activity"/>
    <property type="evidence" value="ECO:0007669"/>
    <property type="project" value="UniProtKB-UniRule"/>
</dbReference>
<dbReference type="Gene3D" id="3.40.50.200">
    <property type="entry name" value="Peptidase S8/S53 domain"/>
    <property type="match status" value="1"/>
</dbReference>
<evidence type="ECO:0000313" key="9">
    <source>
        <dbReference type="EMBL" id="CCA70077.1"/>
    </source>
</evidence>
<evidence type="ECO:0000256" key="7">
    <source>
        <dbReference type="SAM" id="SignalP"/>
    </source>
</evidence>
<organism evidence="9 10">
    <name type="scientific">Serendipita indica (strain DSM 11827)</name>
    <name type="common">Root endophyte fungus</name>
    <name type="synonym">Piriformospora indica</name>
    <dbReference type="NCBI Taxonomy" id="1109443"/>
    <lineage>
        <taxon>Eukaryota</taxon>
        <taxon>Fungi</taxon>
        <taxon>Dikarya</taxon>
        <taxon>Basidiomycota</taxon>
        <taxon>Agaricomycotina</taxon>
        <taxon>Agaricomycetes</taxon>
        <taxon>Sebacinales</taxon>
        <taxon>Serendipitaceae</taxon>
        <taxon>Serendipita</taxon>
    </lineage>
</organism>
<protein>
    <submittedName>
        <fullName evidence="9">Probable endopeptidase K</fullName>
    </submittedName>
</protein>
<feature type="active site" description="Charge relay system" evidence="5">
    <location>
        <position position="164"/>
    </location>
</feature>
<dbReference type="InterPro" id="IPR034193">
    <property type="entry name" value="PCSK9_ProteinaseK-like"/>
</dbReference>
<keyword evidence="2 5" id="KW-0645">Protease</keyword>
<dbReference type="AlphaFoldDB" id="G4TFH4"/>
<comment type="similarity">
    <text evidence="1 5 6">Belongs to the peptidase S8 family.</text>
</comment>
<dbReference type="InterPro" id="IPR037045">
    <property type="entry name" value="S8pro/Inhibitor_I9_sf"/>
</dbReference>
<dbReference type="OMA" id="FASHSAW"/>
<evidence type="ECO:0000256" key="4">
    <source>
        <dbReference type="ARBA" id="ARBA00022825"/>
    </source>
</evidence>
<dbReference type="PRINTS" id="PR00723">
    <property type="entry name" value="SUBTILISIN"/>
</dbReference>
<dbReference type="InterPro" id="IPR022398">
    <property type="entry name" value="Peptidase_S8_His-AS"/>
</dbReference>
<feature type="chain" id="PRO_5003468716" evidence="7">
    <location>
        <begin position="19"/>
        <end position="443"/>
    </location>
</feature>
<dbReference type="PANTHER" id="PTHR43806:SF58">
    <property type="entry name" value="ALKALINE PROTEASE 1-RELATED"/>
    <property type="match status" value="1"/>
</dbReference>
<keyword evidence="7" id="KW-0732">Signal</keyword>
<evidence type="ECO:0000256" key="6">
    <source>
        <dbReference type="RuleBase" id="RU003355"/>
    </source>
</evidence>
<dbReference type="GO" id="GO:0005615">
    <property type="term" value="C:extracellular space"/>
    <property type="evidence" value="ECO:0007669"/>
    <property type="project" value="TreeGrafter"/>
</dbReference>
<keyword evidence="10" id="KW-1185">Reference proteome</keyword>
<feature type="domain" description="Peptidase S8/S53" evidence="8">
    <location>
        <begin position="155"/>
        <end position="377"/>
    </location>
</feature>
<dbReference type="Proteomes" id="UP000007148">
    <property type="component" value="Unassembled WGS sequence"/>
</dbReference>
<accession>G4TFH4</accession>
<keyword evidence="3 5" id="KW-0378">Hydrolase</keyword>
<dbReference type="InParanoid" id="G4TFH4"/>
<sequence length="443" mass="45730">MLFSSLATLFALVAIGSGAPVQESRRLSVRQANGPVVKGRYIVKLKSSVNAAVHIDSLPFAFSVADSNSPITQSYSSDFFSGKSFWYAGDFSKTDLDAILASPDVDFVEEDAIFYALDQQKNAPWSLQSISSQTPVGGSDTNRMDYTYSYTEPAGAGVDIYIIDTGVYAEHEEFGGRASIGFAANNLPKQDGAGHGTHCAGSAAGKTFGVAKNSNIIGVKVLADNGSGSTSDIVAGLQYVVQNAKSTGRPSVGSMSLGGGTSQALDDAVRTTIAAGIQMIVAAGNSGVDASAQSPARVPEAITVGAVDIGNVKAGFSNFGSLVDIFAPGVNITSAWIGAPDAKNKISGTSMATPHVAGLAAYLLSKEPTLTPAALTSKLLGLGTQNVITGLPSGTVNLLAYNGEGGASAPVAIPSQTTTPTDKNSCPAWWQDCFWKDWFKKSL</sequence>
<dbReference type="EMBL" id="CAFZ01000071">
    <property type="protein sequence ID" value="CCA70077.1"/>
    <property type="molecule type" value="Genomic_DNA"/>
</dbReference>
<proteinExistence type="inferred from homology"/>
<dbReference type="STRING" id="1109443.G4TFH4"/>
<dbReference type="InterPro" id="IPR015500">
    <property type="entry name" value="Peptidase_S8_subtilisin-rel"/>
</dbReference>
<dbReference type="Pfam" id="PF00082">
    <property type="entry name" value="Peptidase_S8"/>
    <property type="match status" value="1"/>
</dbReference>
<dbReference type="SUPFAM" id="SSF52743">
    <property type="entry name" value="Subtilisin-like"/>
    <property type="match status" value="1"/>
</dbReference>